<proteinExistence type="predicted"/>
<keyword evidence="2" id="KW-0732">Signal</keyword>
<comment type="caution">
    <text evidence="4">The sequence shown here is derived from an EMBL/GenBank/DDBJ whole genome shotgun (WGS) entry which is preliminary data.</text>
</comment>
<protein>
    <submittedName>
        <fullName evidence="4">DUF2807 domain-containing protein</fullName>
    </submittedName>
</protein>
<sequence>MKKLFLSSAALMISLFFSFTATAQTIDKPLPHFDKLIASPFVNVVLTEGDQEHIRLEYTGVEPQKINYTVKGKTLRIYLDDARITVKQRKHYDEDGYEYKKPIYENVQITAYVTYRQLRSLEVRGEEKVTCETPLTVDDFTLKIYGQSKVTLAGLETGHLSASLYGENKLAIQSGNSQTQKYRVYGENQIDTKNFTSKHISASSIGESRLNLHASDELRVTTVGESDVYNAGQGHTSKRLTLGRSNVQPNR</sequence>
<gene>
    <name evidence="4" type="ORF">Q0590_32550</name>
</gene>
<dbReference type="RefSeq" id="WP_302041850.1">
    <property type="nucleotide sequence ID" value="NZ_JAUKPO010000041.1"/>
</dbReference>
<organism evidence="4 5">
    <name type="scientific">Rhodocytophaga aerolata</name>
    <dbReference type="NCBI Taxonomy" id="455078"/>
    <lineage>
        <taxon>Bacteria</taxon>
        <taxon>Pseudomonadati</taxon>
        <taxon>Bacteroidota</taxon>
        <taxon>Cytophagia</taxon>
        <taxon>Cytophagales</taxon>
        <taxon>Rhodocytophagaceae</taxon>
        <taxon>Rhodocytophaga</taxon>
    </lineage>
</organism>
<name>A0ABT8RG37_9BACT</name>
<evidence type="ECO:0000259" key="3">
    <source>
        <dbReference type="Pfam" id="PF10988"/>
    </source>
</evidence>
<dbReference type="Pfam" id="PF10988">
    <property type="entry name" value="DUF2807"/>
    <property type="match status" value="1"/>
</dbReference>
<evidence type="ECO:0000256" key="2">
    <source>
        <dbReference type="SAM" id="SignalP"/>
    </source>
</evidence>
<feature type="signal peptide" evidence="2">
    <location>
        <begin position="1"/>
        <end position="23"/>
    </location>
</feature>
<feature type="domain" description="Putative auto-transporter adhesin head GIN" evidence="3">
    <location>
        <begin position="32"/>
        <end position="233"/>
    </location>
</feature>
<dbReference type="InterPro" id="IPR021255">
    <property type="entry name" value="DUF2807"/>
</dbReference>
<evidence type="ECO:0000256" key="1">
    <source>
        <dbReference type="SAM" id="MobiDB-lite"/>
    </source>
</evidence>
<dbReference type="Gene3D" id="2.160.20.120">
    <property type="match status" value="1"/>
</dbReference>
<dbReference type="Proteomes" id="UP001168528">
    <property type="component" value="Unassembled WGS sequence"/>
</dbReference>
<keyword evidence="5" id="KW-1185">Reference proteome</keyword>
<accession>A0ABT8RG37</accession>
<feature type="region of interest" description="Disordered" evidence="1">
    <location>
        <begin position="228"/>
        <end position="251"/>
    </location>
</feature>
<evidence type="ECO:0000313" key="4">
    <source>
        <dbReference type="EMBL" id="MDO1451050.1"/>
    </source>
</evidence>
<reference evidence="4" key="1">
    <citation type="submission" date="2023-07" db="EMBL/GenBank/DDBJ databases">
        <title>The genome sequence of Rhodocytophaga aerolata KACC 12507.</title>
        <authorList>
            <person name="Zhang X."/>
        </authorList>
    </citation>
    <scope>NUCLEOTIDE SEQUENCE</scope>
    <source>
        <strain evidence="4">KACC 12507</strain>
    </source>
</reference>
<evidence type="ECO:0000313" key="5">
    <source>
        <dbReference type="Proteomes" id="UP001168528"/>
    </source>
</evidence>
<dbReference type="EMBL" id="JAUKPO010000041">
    <property type="protein sequence ID" value="MDO1451050.1"/>
    <property type="molecule type" value="Genomic_DNA"/>
</dbReference>
<feature type="chain" id="PRO_5046038348" evidence="2">
    <location>
        <begin position="24"/>
        <end position="251"/>
    </location>
</feature>